<keyword evidence="2" id="KW-0560">Oxidoreductase</keyword>
<proteinExistence type="inferred from homology"/>
<dbReference type="SUPFAM" id="SSF51735">
    <property type="entry name" value="NAD(P)-binding Rossmann-fold domains"/>
    <property type="match status" value="1"/>
</dbReference>
<evidence type="ECO:0000313" key="4">
    <source>
        <dbReference type="EMBL" id="MBS0027739.1"/>
    </source>
</evidence>
<evidence type="ECO:0000256" key="1">
    <source>
        <dbReference type="ARBA" id="ARBA00006484"/>
    </source>
</evidence>
<dbReference type="InterPro" id="IPR002347">
    <property type="entry name" value="SDR_fam"/>
</dbReference>
<dbReference type="RefSeq" id="WP_211972852.1">
    <property type="nucleotide sequence ID" value="NZ_CBFHAM010000001.1"/>
</dbReference>
<protein>
    <submittedName>
        <fullName evidence="4">SDR family NAD(P)-dependent oxidoreductase</fullName>
    </submittedName>
</protein>
<keyword evidence="5" id="KW-1185">Reference proteome</keyword>
<dbReference type="PANTHER" id="PTHR44196:SF1">
    <property type="entry name" value="DEHYDROGENASE_REDUCTASE SDR FAMILY MEMBER 7B"/>
    <property type="match status" value="1"/>
</dbReference>
<dbReference type="PRINTS" id="PR00080">
    <property type="entry name" value="SDRFAMILY"/>
</dbReference>
<dbReference type="Pfam" id="PF00106">
    <property type="entry name" value="adh_short"/>
    <property type="match status" value="1"/>
</dbReference>
<evidence type="ECO:0000256" key="3">
    <source>
        <dbReference type="RuleBase" id="RU000363"/>
    </source>
</evidence>
<evidence type="ECO:0000313" key="5">
    <source>
        <dbReference type="Proteomes" id="UP000676386"/>
    </source>
</evidence>
<dbReference type="Gene3D" id="3.40.50.720">
    <property type="entry name" value="NAD(P)-binding Rossmann-like Domain"/>
    <property type="match status" value="1"/>
</dbReference>
<name>A0ABS5IXP0_9BACT</name>
<gene>
    <name evidence="4" type="ORF">KE626_10505</name>
</gene>
<dbReference type="Proteomes" id="UP000676386">
    <property type="component" value="Unassembled WGS sequence"/>
</dbReference>
<comment type="caution">
    <text evidence="4">The sequence shown here is derived from an EMBL/GenBank/DDBJ whole genome shotgun (WGS) entry which is preliminary data.</text>
</comment>
<dbReference type="PRINTS" id="PR00081">
    <property type="entry name" value="GDHRDH"/>
</dbReference>
<reference evidence="4 5" key="1">
    <citation type="submission" date="2021-04" db="EMBL/GenBank/DDBJ databases">
        <title>Chitinophaga sp. nov., isolated from the rhizosphere soil.</title>
        <authorList>
            <person name="He S."/>
        </authorList>
    </citation>
    <scope>NUCLEOTIDE SEQUENCE [LARGE SCALE GENOMIC DNA]</scope>
    <source>
        <strain evidence="4 5">2R12</strain>
    </source>
</reference>
<sequence length="243" mass="26324">MKLTGNKILITGGGSGIGLGLTERFIQENNTVIICGRRASALEEVATRFPAVITRVCDLAVEAERVGLYNWVAEHHPDVNVLVNNAGIQHWMKIDDPGFYERAKTEISTNIEAPVHLTALFVQLASLDTIINVTSGLSFVPFTKVPVYSATKAFFHSFTRSAQYLLQSRNIEVIEMIPPALNTDLGGKGLHDAAPPVSDFINAIFQQLKDGKTALTFGFSEAMAKAGPEEVTAAFNRLNGHAG</sequence>
<comment type="similarity">
    <text evidence="1 3">Belongs to the short-chain dehydrogenases/reductases (SDR) family.</text>
</comment>
<accession>A0ABS5IXP0</accession>
<dbReference type="InterPro" id="IPR036291">
    <property type="entry name" value="NAD(P)-bd_dom_sf"/>
</dbReference>
<dbReference type="PANTHER" id="PTHR44196">
    <property type="entry name" value="DEHYDROGENASE/REDUCTASE SDR FAMILY MEMBER 7B"/>
    <property type="match status" value="1"/>
</dbReference>
<evidence type="ECO:0000256" key="2">
    <source>
        <dbReference type="ARBA" id="ARBA00023002"/>
    </source>
</evidence>
<dbReference type="EMBL" id="JAGTXB010000004">
    <property type="protein sequence ID" value="MBS0027739.1"/>
    <property type="molecule type" value="Genomic_DNA"/>
</dbReference>
<organism evidence="4 5">
    <name type="scientific">Chitinophaga hostae</name>
    <dbReference type="NCBI Taxonomy" id="2831022"/>
    <lineage>
        <taxon>Bacteria</taxon>
        <taxon>Pseudomonadati</taxon>
        <taxon>Bacteroidota</taxon>
        <taxon>Chitinophagia</taxon>
        <taxon>Chitinophagales</taxon>
        <taxon>Chitinophagaceae</taxon>
        <taxon>Chitinophaga</taxon>
    </lineage>
</organism>